<protein>
    <submittedName>
        <fullName evidence="1">Uncharacterized protein</fullName>
    </submittedName>
</protein>
<feature type="non-terminal residue" evidence="1">
    <location>
        <position position="136"/>
    </location>
</feature>
<sequence>MAFLSTGPIENNPVSGVRPTQQVTVKIDNRSVSSAFSVSIQGYYLNAGTRVLYVSEVVQLAANQVITKNYYADFNGFEFIFVTSDSVTELSNVVQISVWGKSSTGQLVTAHRLVSEELLGEHNGGGTTGPTGPTGP</sequence>
<gene>
    <name evidence="1" type="ORF">ACFSX3_13415</name>
</gene>
<evidence type="ECO:0000313" key="2">
    <source>
        <dbReference type="Proteomes" id="UP001597448"/>
    </source>
</evidence>
<dbReference type="Proteomes" id="UP001597448">
    <property type="component" value="Unassembled WGS sequence"/>
</dbReference>
<evidence type="ECO:0000313" key="1">
    <source>
        <dbReference type="EMBL" id="MFD2410881.1"/>
    </source>
</evidence>
<keyword evidence="2" id="KW-1185">Reference proteome</keyword>
<proteinExistence type="predicted"/>
<accession>A0ABW5F7J5</accession>
<dbReference type="EMBL" id="JBHUKY010000023">
    <property type="protein sequence ID" value="MFD2410881.1"/>
    <property type="molecule type" value="Genomic_DNA"/>
</dbReference>
<organism evidence="1 2">
    <name type="scientific">Paenibacillus rhizoplanae</name>
    <dbReference type="NCBI Taxonomy" id="1917181"/>
    <lineage>
        <taxon>Bacteria</taxon>
        <taxon>Bacillati</taxon>
        <taxon>Bacillota</taxon>
        <taxon>Bacilli</taxon>
        <taxon>Bacillales</taxon>
        <taxon>Paenibacillaceae</taxon>
        <taxon>Paenibacillus</taxon>
    </lineage>
</organism>
<comment type="caution">
    <text evidence="1">The sequence shown here is derived from an EMBL/GenBank/DDBJ whole genome shotgun (WGS) entry which is preliminary data.</text>
</comment>
<reference evidence="2" key="1">
    <citation type="journal article" date="2019" name="Int. J. Syst. Evol. Microbiol.">
        <title>The Global Catalogue of Microorganisms (GCM) 10K type strain sequencing project: providing services to taxonomists for standard genome sequencing and annotation.</title>
        <authorList>
            <consortium name="The Broad Institute Genomics Platform"/>
            <consortium name="The Broad Institute Genome Sequencing Center for Infectious Disease"/>
            <person name="Wu L."/>
            <person name="Ma J."/>
        </authorList>
    </citation>
    <scope>NUCLEOTIDE SEQUENCE [LARGE SCALE GENOMIC DNA]</scope>
    <source>
        <strain evidence="2">CCM 8725</strain>
    </source>
</reference>
<name>A0ABW5F7J5_9BACL</name>